<accession>A0A8D5JV86</accession>
<dbReference type="CDD" id="cd00537">
    <property type="entry name" value="MTHFR"/>
    <property type="match status" value="1"/>
</dbReference>
<comment type="pathway">
    <text evidence="2 12">One-carbon metabolism; tetrahydrofolate interconversion.</text>
</comment>
<dbReference type="Gene3D" id="3.20.20.220">
    <property type="match status" value="1"/>
</dbReference>
<dbReference type="GO" id="GO:0035999">
    <property type="term" value="P:tetrahydrofolate interconversion"/>
    <property type="evidence" value="ECO:0007669"/>
    <property type="project" value="UniProtKB-UniPathway"/>
</dbReference>
<keyword evidence="6 12" id="KW-0274">FAD</keyword>
<dbReference type="GO" id="GO:0009086">
    <property type="term" value="P:methionine biosynthetic process"/>
    <property type="evidence" value="ECO:0007669"/>
    <property type="project" value="UniProtKB-KW"/>
</dbReference>
<evidence type="ECO:0000256" key="1">
    <source>
        <dbReference type="ARBA" id="ARBA00001974"/>
    </source>
</evidence>
<dbReference type="EMBL" id="AP024110">
    <property type="protein sequence ID" value="BCM23894.1"/>
    <property type="molecule type" value="Genomic_DNA"/>
</dbReference>
<keyword evidence="9" id="KW-0486">Methionine biosynthesis</keyword>
<evidence type="ECO:0000256" key="7">
    <source>
        <dbReference type="ARBA" id="ARBA00023002"/>
    </source>
</evidence>
<dbReference type="RefSeq" id="WP_221764470.1">
    <property type="nucleotide sequence ID" value="NZ_AP024110.1"/>
</dbReference>
<evidence type="ECO:0000313" key="13">
    <source>
        <dbReference type="EMBL" id="BCM23894.1"/>
    </source>
</evidence>
<evidence type="ECO:0000256" key="11">
    <source>
        <dbReference type="ARBA" id="ARBA00048628"/>
    </source>
</evidence>
<dbReference type="GO" id="GO:0106312">
    <property type="term" value="F:methylenetetrahydrofolate reductase (NADH) activity"/>
    <property type="evidence" value="ECO:0007669"/>
    <property type="project" value="UniProtKB-EC"/>
</dbReference>
<evidence type="ECO:0000256" key="6">
    <source>
        <dbReference type="ARBA" id="ARBA00022827"/>
    </source>
</evidence>
<dbReference type="InterPro" id="IPR003171">
    <property type="entry name" value="Mehydrof_redctse-like"/>
</dbReference>
<dbReference type="PANTHER" id="PTHR45754">
    <property type="entry name" value="METHYLENETETRAHYDROFOLATE REDUCTASE"/>
    <property type="match status" value="1"/>
</dbReference>
<keyword evidence="14" id="KW-1185">Reference proteome</keyword>
<organism evidence="13 14">
    <name type="scientific">Methyloradius palustris</name>
    <dbReference type="NCBI Taxonomy" id="2778876"/>
    <lineage>
        <taxon>Bacteria</taxon>
        <taxon>Pseudomonadati</taxon>
        <taxon>Pseudomonadota</taxon>
        <taxon>Betaproteobacteria</taxon>
        <taxon>Nitrosomonadales</taxon>
        <taxon>Methylophilaceae</taxon>
        <taxon>Methyloradius</taxon>
    </lineage>
</organism>
<dbReference type="EC" id="1.5.1.54" evidence="12"/>
<dbReference type="Proteomes" id="UP000826722">
    <property type="component" value="Chromosome"/>
</dbReference>
<dbReference type="AlphaFoldDB" id="A0A8D5JV86"/>
<evidence type="ECO:0000256" key="8">
    <source>
        <dbReference type="ARBA" id="ARBA00023027"/>
    </source>
</evidence>
<sequence>MTQPIISFEFFPPKTVEGIAKLRETRKQLALLNPKFFSVTFGAGGSTRDRTKDTVFEIQGEGYEAAPHISGISSTKAEISALLDTYRSNGIKRLVVLRGDLPSGEASAGDFRYANELVQFIRQTSGDAFQIEVAAYPEFHPDARSAASDLQHFKNKVDAGANAAITQYFYNPDAYFRFMDQCQALGIDIPIVPGVMPIYNFTQLSRFSDVCGADIPRWLRLRLQDYGDDLPSLRAFGVDVVAELCQELLAGGAPGLHFYTLNQAGIISQIASQLDLTKL</sequence>
<comment type="pathway">
    <text evidence="10">Amino-acid biosynthesis; L-methionine biosynthesis via de novo pathway.</text>
</comment>
<name>A0A8D5JV86_9PROT</name>
<reference evidence="13" key="1">
    <citation type="journal article" date="2021" name="Arch. Microbiol.">
        <title>Methyloradius palustris gen. nov., sp. nov., a methanol-oxidizing bacterium isolated from snow.</title>
        <authorList>
            <person name="Miyadera T."/>
            <person name="Kojima H."/>
            <person name="Fukui M."/>
        </authorList>
    </citation>
    <scope>NUCLEOTIDE SEQUENCE</scope>
    <source>
        <strain evidence="13">Zm11</strain>
    </source>
</reference>
<dbReference type="GO" id="GO:0005829">
    <property type="term" value="C:cytosol"/>
    <property type="evidence" value="ECO:0007669"/>
    <property type="project" value="InterPro"/>
</dbReference>
<dbReference type="GO" id="GO:0071949">
    <property type="term" value="F:FAD binding"/>
    <property type="evidence" value="ECO:0007669"/>
    <property type="project" value="TreeGrafter"/>
</dbReference>
<protein>
    <recommendedName>
        <fullName evidence="12">Methylenetetrahydrofolate reductase</fullName>
        <ecNumber evidence="12">1.5.1.54</ecNumber>
    </recommendedName>
</protein>
<evidence type="ECO:0000256" key="4">
    <source>
        <dbReference type="ARBA" id="ARBA00022605"/>
    </source>
</evidence>
<dbReference type="UniPathway" id="UPA00193"/>
<keyword evidence="5 12" id="KW-0285">Flavoprotein</keyword>
<evidence type="ECO:0000256" key="3">
    <source>
        <dbReference type="ARBA" id="ARBA00006743"/>
    </source>
</evidence>
<dbReference type="KEGG" id="mpau:ZMTM_01530"/>
<gene>
    <name evidence="13" type="primary">metF</name>
    <name evidence="13" type="ORF">ZMTM_01530</name>
</gene>
<comment type="similarity">
    <text evidence="3 12">Belongs to the methylenetetrahydrofolate reductase family.</text>
</comment>
<evidence type="ECO:0000256" key="5">
    <source>
        <dbReference type="ARBA" id="ARBA00022630"/>
    </source>
</evidence>
<evidence type="ECO:0000256" key="10">
    <source>
        <dbReference type="ARBA" id="ARBA00034478"/>
    </source>
</evidence>
<keyword evidence="4" id="KW-0028">Amino-acid biosynthesis</keyword>
<keyword evidence="8" id="KW-0520">NAD</keyword>
<dbReference type="InterPro" id="IPR029041">
    <property type="entry name" value="FAD-linked_oxidoreductase-like"/>
</dbReference>
<dbReference type="PANTHER" id="PTHR45754:SF3">
    <property type="entry name" value="METHYLENETETRAHYDROFOLATE REDUCTASE (NADPH)"/>
    <property type="match status" value="1"/>
</dbReference>
<dbReference type="InterPro" id="IPR004620">
    <property type="entry name" value="MTHF_reductase_bac"/>
</dbReference>
<keyword evidence="7 12" id="KW-0560">Oxidoreductase</keyword>
<dbReference type="Pfam" id="PF02219">
    <property type="entry name" value="MTHFR"/>
    <property type="match status" value="1"/>
</dbReference>
<comment type="catalytic activity">
    <reaction evidence="11">
        <text>(6S)-5-methyl-5,6,7,8-tetrahydrofolate + NAD(+) = (6R)-5,10-methylene-5,6,7,8-tetrahydrofolate + NADH + H(+)</text>
        <dbReference type="Rhea" id="RHEA:19821"/>
        <dbReference type="ChEBI" id="CHEBI:15378"/>
        <dbReference type="ChEBI" id="CHEBI:15636"/>
        <dbReference type="ChEBI" id="CHEBI:18608"/>
        <dbReference type="ChEBI" id="CHEBI:57540"/>
        <dbReference type="ChEBI" id="CHEBI:57945"/>
        <dbReference type="EC" id="1.5.1.54"/>
    </reaction>
    <physiologicalReaction direction="right-to-left" evidence="11">
        <dbReference type="Rhea" id="RHEA:19823"/>
    </physiologicalReaction>
</comment>
<evidence type="ECO:0000256" key="2">
    <source>
        <dbReference type="ARBA" id="ARBA00004777"/>
    </source>
</evidence>
<dbReference type="SUPFAM" id="SSF51730">
    <property type="entry name" value="FAD-linked oxidoreductase"/>
    <property type="match status" value="1"/>
</dbReference>
<comment type="cofactor">
    <cofactor evidence="1 12">
        <name>FAD</name>
        <dbReference type="ChEBI" id="CHEBI:57692"/>
    </cofactor>
</comment>
<evidence type="ECO:0000313" key="14">
    <source>
        <dbReference type="Proteomes" id="UP000826722"/>
    </source>
</evidence>
<evidence type="ECO:0000256" key="9">
    <source>
        <dbReference type="ARBA" id="ARBA00023167"/>
    </source>
</evidence>
<dbReference type="NCBIfam" id="TIGR00676">
    <property type="entry name" value="fadh2"/>
    <property type="match status" value="1"/>
</dbReference>
<proteinExistence type="inferred from homology"/>
<evidence type="ECO:0000256" key="12">
    <source>
        <dbReference type="RuleBase" id="RU003862"/>
    </source>
</evidence>